<dbReference type="NCBIfam" id="TIGR03826">
    <property type="entry name" value="YvyF"/>
    <property type="match status" value="1"/>
</dbReference>
<evidence type="ECO:0000313" key="2">
    <source>
        <dbReference type="EMBL" id="RFA34048.1"/>
    </source>
</evidence>
<dbReference type="AlphaFoldDB" id="A0A3E0WMM7"/>
<comment type="caution">
    <text evidence="2">The sequence shown here is derived from an EMBL/GenBank/DDBJ whole genome shotgun (WGS) entry which is preliminary data.</text>
</comment>
<organism evidence="2 3">
    <name type="scientific">Virgibacillus dokdonensis</name>
    <dbReference type="NCBI Taxonomy" id="302167"/>
    <lineage>
        <taxon>Bacteria</taxon>
        <taxon>Bacillati</taxon>
        <taxon>Bacillota</taxon>
        <taxon>Bacilli</taxon>
        <taxon>Bacillales</taxon>
        <taxon>Bacillaceae</taxon>
        <taxon>Virgibacillus</taxon>
    </lineage>
</organism>
<evidence type="ECO:0000313" key="3">
    <source>
        <dbReference type="Proteomes" id="UP000256488"/>
    </source>
</evidence>
<evidence type="ECO:0008006" key="4">
    <source>
        <dbReference type="Google" id="ProtNLM"/>
    </source>
</evidence>
<feature type="region of interest" description="Disordered" evidence="1">
    <location>
        <begin position="116"/>
        <end position="135"/>
    </location>
</feature>
<accession>A0A3E0WMM7</accession>
<gene>
    <name evidence="2" type="ORF">CAI16_12560</name>
</gene>
<protein>
    <recommendedName>
        <fullName evidence="4">Flagellar operon protein</fullName>
    </recommendedName>
</protein>
<dbReference type="Proteomes" id="UP000256488">
    <property type="component" value="Unassembled WGS sequence"/>
</dbReference>
<dbReference type="InterPro" id="IPR022258">
    <property type="entry name" value="Flagellar_operon_YvyF"/>
</dbReference>
<dbReference type="RefSeq" id="WP_116278667.1">
    <property type="nucleotide sequence ID" value="NZ_NFZX01000027.1"/>
</dbReference>
<sequence>MAELANCSRCDRLFLKGARTICQNCYQQEEEAFRTVYQFMSKRKNREATMSEIVENTGVDEELIIKFIKEKRLLPSEFPNIGYPCSYCGNRITAGNLCISCRENLKKDLQQYEAQKERRIEEDKERQKTYYSFDD</sequence>
<reference evidence="2 3" key="1">
    <citation type="submission" date="2017-05" db="EMBL/GenBank/DDBJ databases">
        <title>Virgibacillus sp. AK90 isolated from a saltern of Kakinada, India.</title>
        <authorList>
            <person name="Gupta V."/>
            <person name="Sidhu C."/>
            <person name="Korpole S."/>
            <person name="Pinnaka A.K."/>
        </authorList>
    </citation>
    <scope>NUCLEOTIDE SEQUENCE [LARGE SCALE GENOMIC DNA]</scope>
    <source>
        <strain evidence="2 3">AK90</strain>
    </source>
</reference>
<feature type="compositionally biased region" description="Basic and acidic residues" evidence="1">
    <location>
        <begin position="116"/>
        <end position="128"/>
    </location>
</feature>
<proteinExistence type="predicted"/>
<name>A0A3E0WMM7_9BACI</name>
<dbReference type="EMBL" id="NFZX01000027">
    <property type="protein sequence ID" value="RFA34048.1"/>
    <property type="molecule type" value="Genomic_DNA"/>
</dbReference>
<evidence type="ECO:0000256" key="1">
    <source>
        <dbReference type="SAM" id="MobiDB-lite"/>
    </source>
</evidence>